<dbReference type="InterPro" id="IPR032675">
    <property type="entry name" value="LRR_dom_sf"/>
</dbReference>
<dbReference type="InterPro" id="IPR053139">
    <property type="entry name" value="Surface_bspA-like"/>
</dbReference>
<sequence length="455" mass="50452">MKDIVIIKNSNTLLNNDVYFPDINEIENGELVLNNSTGKETLFVKNDADDIVPFRSKQYTLDKINTSIPTITISETAPDKPKEGDFWIEPIPPIPFTLEFNVLPDNLIVTLPISGNVNCEIDWGNESSKEIVTSDRPSHTYQTAGTYIIKINGDFERMYNCSTNVTKIISWGNTNTLLTNMDNAFSRCINLVEIPNDDYETFINVNSFLNTFSYCSNLVSIPGNLFLYCYNVSSFNGTFSNCTKLQSIPEELFDNCINVIDMAGVFSSCTSLASIPKNLFANNINVTNFSSAFASCRSLVNIPETLFTNNIEVTSFLNIFQNDNKLDSIPSNLFSTNTKVTTFGGAFSSCTGLTSIPSTLFVNNTIVTNFSFTFSGCYNITSIPNELFVNNREVTTFANLFNNCTSLTGNTPTTDGLQLWERAGQTSYPTSIFGTRCLGNCINLSNYSSIPSGWK</sequence>
<evidence type="ECO:0000313" key="1">
    <source>
        <dbReference type="EMBL" id="DAF43658.1"/>
    </source>
</evidence>
<name>A0A8S5RZ44_9CAUD</name>
<dbReference type="Gene3D" id="3.80.10.10">
    <property type="entry name" value="Ribonuclease Inhibitor"/>
    <property type="match status" value="1"/>
</dbReference>
<protein>
    <submittedName>
        <fullName evidence="1">Leucine-rich repeat protein</fullName>
    </submittedName>
</protein>
<organism evidence="1">
    <name type="scientific">Myoviridae sp. ctNQV2</name>
    <dbReference type="NCBI Taxonomy" id="2827683"/>
    <lineage>
        <taxon>Viruses</taxon>
        <taxon>Duplodnaviria</taxon>
        <taxon>Heunggongvirae</taxon>
        <taxon>Uroviricota</taxon>
        <taxon>Caudoviricetes</taxon>
    </lineage>
</organism>
<reference evidence="1" key="1">
    <citation type="journal article" date="2021" name="Proc. Natl. Acad. Sci. U.S.A.">
        <title>A Catalog of Tens of Thousands of Viruses from Human Metagenomes Reveals Hidden Associations with Chronic Diseases.</title>
        <authorList>
            <person name="Tisza M.J."/>
            <person name="Buck C.B."/>
        </authorList>
    </citation>
    <scope>NUCLEOTIDE SEQUENCE</scope>
    <source>
        <strain evidence="1">CtNQV2</strain>
    </source>
</reference>
<dbReference type="EMBL" id="BK032510">
    <property type="protein sequence ID" value="DAF43658.1"/>
    <property type="molecule type" value="Genomic_DNA"/>
</dbReference>
<dbReference type="SUPFAM" id="SSF52058">
    <property type="entry name" value="L domain-like"/>
    <property type="match status" value="1"/>
</dbReference>
<dbReference type="PANTHER" id="PTHR45661">
    <property type="entry name" value="SURFACE ANTIGEN"/>
    <property type="match status" value="1"/>
</dbReference>
<dbReference type="PANTHER" id="PTHR45661:SF3">
    <property type="entry name" value="IG-LIKE DOMAIN-CONTAINING PROTEIN"/>
    <property type="match status" value="1"/>
</dbReference>
<accession>A0A8S5RZ44</accession>
<proteinExistence type="predicted"/>